<dbReference type="AlphaFoldDB" id="A0A918MHJ7"/>
<dbReference type="Gene3D" id="3.40.50.300">
    <property type="entry name" value="P-loop containing nucleotide triphosphate hydrolases"/>
    <property type="match status" value="1"/>
</dbReference>
<dbReference type="EMBL" id="BMYQ01000001">
    <property type="protein sequence ID" value="GGW22162.1"/>
    <property type="molecule type" value="Genomic_DNA"/>
</dbReference>
<accession>A0A918MHJ7</accession>
<evidence type="ECO:0000313" key="1">
    <source>
        <dbReference type="EMBL" id="GGW22162.1"/>
    </source>
</evidence>
<dbReference type="RefSeq" id="WP_189632211.1">
    <property type="nucleotide sequence ID" value="NZ_BMYQ01000001.1"/>
</dbReference>
<dbReference type="InterPro" id="IPR027417">
    <property type="entry name" value="P-loop_NTPase"/>
</dbReference>
<name>A0A918MHJ7_9RHOB</name>
<gene>
    <name evidence="1" type="ORF">GCM10011452_04920</name>
</gene>
<keyword evidence="2" id="KW-1185">Reference proteome</keyword>
<protein>
    <recommendedName>
        <fullName evidence="3">Gamma-glutamyl kinase</fullName>
    </recommendedName>
</protein>
<reference evidence="1" key="2">
    <citation type="submission" date="2020-09" db="EMBL/GenBank/DDBJ databases">
        <authorList>
            <person name="Sun Q."/>
            <person name="Kim S."/>
        </authorList>
    </citation>
    <scope>NUCLEOTIDE SEQUENCE</scope>
    <source>
        <strain evidence="1">KCTC 23714</strain>
    </source>
</reference>
<reference evidence="1" key="1">
    <citation type="journal article" date="2014" name="Int. J. Syst. Evol. Microbiol.">
        <title>Complete genome sequence of Corynebacterium casei LMG S-19264T (=DSM 44701T), isolated from a smear-ripened cheese.</title>
        <authorList>
            <consortium name="US DOE Joint Genome Institute (JGI-PGF)"/>
            <person name="Walter F."/>
            <person name="Albersmeier A."/>
            <person name="Kalinowski J."/>
            <person name="Ruckert C."/>
        </authorList>
    </citation>
    <scope>NUCLEOTIDE SEQUENCE</scope>
    <source>
        <strain evidence="1">KCTC 23714</strain>
    </source>
</reference>
<dbReference type="Proteomes" id="UP000628984">
    <property type="component" value="Unassembled WGS sequence"/>
</dbReference>
<evidence type="ECO:0000313" key="2">
    <source>
        <dbReference type="Proteomes" id="UP000628984"/>
    </source>
</evidence>
<dbReference type="SUPFAM" id="SSF52540">
    <property type="entry name" value="P-loop containing nucleoside triphosphate hydrolases"/>
    <property type="match status" value="1"/>
</dbReference>
<comment type="caution">
    <text evidence="1">The sequence shown here is derived from an EMBL/GenBank/DDBJ whole genome shotgun (WGS) entry which is preliminary data.</text>
</comment>
<proteinExistence type="predicted"/>
<organism evidence="1 2">
    <name type="scientific">Gemmobacter lanyuensis</name>
    <dbReference type="NCBI Taxonomy" id="1054497"/>
    <lineage>
        <taxon>Bacteria</taxon>
        <taxon>Pseudomonadati</taxon>
        <taxon>Pseudomonadota</taxon>
        <taxon>Alphaproteobacteria</taxon>
        <taxon>Rhodobacterales</taxon>
        <taxon>Paracoccaceae</taxon>
        <taxon>Gemmobacter</taxon>
    </lineage>
</organism>
<evidence type="ECO:0008006" key="3">
    <source>
        <dbReference type="Google" id="ProtNLM"/>
    </source>
</evidence>
<sequence length="204" mass="23241">MLVFWHQRLTMLATPKTGTTAIESALESMAHVAIQRPPQLKHASVRKYHRFIAPWLESVAGGPFTVIATMREPVGWLGSWYRYRQREDMGDDRKSTVGMSFDEFVRLYCSDDPPPAVNVGAQAQFLAPKTEKGIEKGLDHLFRYEKIEDLINFLEDRLNCEIILPRLNVSPAASLDLAPETERKLRKFAAKDFELYDRLCQAGG</sequence>